<dbReference type="Proteomes" id="UP000332933">
    <property type="component" value="Unassembled WGS sequence"/>
</dbReference>
<evidence type="ECO:0000256" key="1">
    <source>
        <dbReference type="ARBA" id="ARBA00008901"/>
    </source>
</evidence>
<dbReference type="PANTHER" id="PTHR23032">
    <property type="entry name" value="BRO1 DOMAIN-CONTAINING PROTEIN BROX"/>
    <property type="match status" value="1"/>
</dbReference>
<evidence type="ECO:0000313" key="5">
    <source>
        <dbReference type="EMBL" id="VFT91551.1"/>
    </source>
</evidence>
<name>A0A485L1F9_9STRA</name>
<dbReference type="EMBL" id="VJMH01005572">
    <property type="protein sequence ID" value="KAF0694393.1"/>
    <property type="molecule type" value="Genomic_DNA"/>
</dbReference>
<dbReference type="PROSITE" id="PS51180">
    <property type="entry name" value="BRO1"/>
    <property type="match status" value="1"/>
</dbReference>
<dbReference type="EMBL" id="CAADRA010005593">
    <property type="protein sequence ID" value="VFT91551.1"/>
    <property type="molecule type" value="Genomic_DNA"/>
</dbReference>
<reference evidence="4" key="2">
    <citation type="submission" date="2019-06" db="EMBL/GenBank/DDBJ databases">
        <title>Genomics analysis of Aphanomyces spp. identifies a new class of oomycete effector associated with host adaptation.</title>
        <authorList>
            <person name="Gaulin E."/>
        </authorList>
    </citation>
    <scope>NUCLEOTIDE SEQUENCE</scope>
    <source>
        <strain evidence="4">CBS 578.67</strain>
    </source>
</reference>
<dbReference type="OrthoDB" id="104504at2759"/>
<dbReference type="PANTHER" id="PTHR23032:SF13">
    <property type="entry name" value="BRO1 DOMAIN-CONTAINING PROTEIN BROX"/>
    <property type="match status" value="1"/>
</dbReference>
<gene>
    <name evidence="5" type="primary">Aste57867_14733</name>
    <name evidence="4" type="ORF">As57867_014678</name>
    <name evidence="5" type="ORF">ASTE57867_14733</name>
</gene>
<dbReference type="InterPro" id="IPR038898">
    <property type="entry name" value="BROX"/>
</dbReference>
<dbReference type="InterPro" id="IPR004328">
    <property type="entry name" value="BRO1_dom"/>
</dbReference>
<comment type="similarity">
    <text evidence="1">Belongs to the BROX family.</text>
</comment>
<feature type="region of interest" description="Disordered" evidence="2">
    <location>
        <begin position="94"/>
        <end position="126"/>
    </location>
</feature>
<proteinExistence type="inferred from homology"/>
<feature type="domain" description="BRO1" evidence="3">
    <location>
        <begin position="157"/>
        <end position="455"/>
    </location>
</feature>
<evidence type="ECO:0000256" key="2">
    <source>
        <dbReference type="SAM" id="MobiDB-lite"/>
    </source>
</evidence>
<organism evidence="5 6">
    <name type="scientific">Aphanomyces stellatus</name>
    <dbReference type="NCBI Taxonomy" id="120398"/>
    <lineage>
        <taxon>Eukaryota</taxon>
        <taxon>Sar</taxon>
        <taxon>Stramenopiles</taxon>
        <taxon>Oomycota</taxon>
        <taxon>Saprolegniomycetes</taxon>
        <taxon>Saprolegniales</taxon>
        <taxon>Verrucalvaceae</taxon>
        <taxon>Aphanomyces</taxon>
    </lineage>
</organism>
<protein>
    <submittedName>
        <fullName evidence="5">Aste57867_14733 protein</fullName>
    </submittedName>
</protein>
<dbReference type="Gene3D" id="1.25.40.280">
    <property type="entry name" value="alix/aip1 like domains"/>
    <property type="match status" value="1"/>
</dbReference>
<evidence type="ECO:0000313" key="4">
    <source>
        <dbReference type="EMBL" id="KAF0694393.1"/>
    </source>
</evidence>
<dbReference type="InterPro" id="IPR038499">
    <property type="entry name" value="BRO1_sf"/>
</dbReference>
<dbReference type="Pfam" id="PF03097">
    <property type="entry name" value="BRO1"/>
    <property type="match status" value="1"/>
</dbReference>
<dbReference type="SMART" id="SM01041">
    <property type="entry name" value="BRO1"/>
    <property type="match status" value="1"/>
</dbReference>
<evidence type="ECO:0000259" key="3">
    <source>
        <dbReference type="PROSITE" id="PS51180"/>
    </source>
</evidence>
<sequence>MAPLADVLRPACDGLVPGIKLTKPVNFATEKKLFAAVALPILEAMSAARTKLLCECRDFKKPAQNQWEETKTSFQMETYLQAATDYLSLVKGFTEHHAPPPPTTTTTTDANDEQTSLLASDESCEQPPPSIPFTCCEWLDLTSTTSVHSLNAHHEYAHALLAVGCVCFHRASDLTQVMLQSRDFEYDEPKLKEAYNLLLRVAGLFEALLAWLGIPSSSSSTAAMSDAAMQQWRLEQSNAANPEVQTLQRVKDFEQGTLVRFLHGVGLAQAQELVVLRGVTRENVDYVLMGKLCMDISKRYAELTPTPKFTAWAAWKATYYAGLSAYYHGVFEWNKNEGAACAQAIAQFQAAKDLWAKLDNNHVQRSKAIVQRDLDIATSRNQSIYHELVPDTITPLDRVGLVQSQSFPIVASNALWKETPQPIATVKQGLSNAPAAAPPVHQVETSSGGCACAIL</sequence>
<reference evidence="5 6" key="1">
    <citation type="submission" date="2019-03" db="EMBL/GenBank/DDBJ databases">
        <authorList>
            <person name="Gaulin E."/>
            <person name="Dumas B."/>
        </authorList>
    </citation>
    <scope>NUCLEOTIDE SEQUENCE [LARGE SCALE GENOMIC DNA]</scope>
    <source>
        <strain evidence="5">CBS 568.67</strain>
    </source>
</reference>
<keyword evidence="6" id="KW-1185">Reference proteome</keyword>
<evidence type="ECO:0000313" key="6">
    <source>
        <dbReference type="Proteomes" id="UP000332933"/>
    </source>
</evidence>
<dbReference type="AlphaFoldDB" id="A0A485L1F9"/>
<accession>A0A485L1F9</accession>